<dbReference type="Proteomes" id="UP000789595">
    <property type="component" value="Unassembled WGS sequence"/>
</dbReference>
<dbReference type="GO" id="GO:0043565">
    <property type="term" value="F:sequence-specific DNA binding"/>
    <property type="evidence" value="ECO:0007669"/>
    <property type="project" value="InterPro"/>
</dbReference>
<sequence length="578" mass="63207">TPPRTANLYLRVLLLNLTERTCPRLHTRCARPSAIAINQRDCRGQKQQSKSDFQHLRGAPELDRALRFFSEHTSAPRARAPRLRPRSEPWRRRPSAPGRPNPPPHTCRAAARLANPRPPQNTSNPRRPPRRSAMATPPPTGSAAARSALAQKLSGVPPDYFVIKLYQMLQEQREVLTWDPDGGIIIHDRQRLEATLSVYFRHNRFTSFQRQLNNFGFHKKRKPTACLSGTAAQQRKGAAYDHPLLVGQQPEAVLRLRRDARPRQPRGEASPRRSTARQRSARAPPVGEGAFNLLADVAATELRRENSRGELEADAELLTRNASSSEDLEDRGASASPPRVSDSEGRTSSEERSSSVASSENRNERSSSRDDDGSGSGSDDGHRRQQHPDAPPAIVGGSPRRSPQKPFPVLLKDMLDATSDQILAWSADGAAFEIRDAEALQRDVLPKFFRHARLASFQRQLSLYQFRRAKAAPGAPAPPMAYAHPRFTRDADAAALSSVTRAASPKSSPPSSPKAAAPGSAEAPTSPRVRPREANEESALTALFALSGVSSSDAGGGGDAAPVEPKRQKVDEPVRVVG</sequence>
<reference evidence="7" key="1">
    <citation type="submission" date="2021-11" db="EMBL/GenBank/DDBJ databases">
        <authorList>
            <consortium name="Genoscope - CEA"/>
            <person name="William W."/>
        </authorList>
    </citation>
    <scope>NUCLEOTIDE SEQUENCE</scope>
</reference>
<evidence type="ECO:0000313" key="7">
    <source>
        <dbReference type="EMBL" id="CAH0375713.1"/>
    </source>
</evidence>
<feature type="region of interest" description="Disordered" evidence="5">
    <location>
        <begin position="258"/>
        <end position="288"/>
    </location>
</feature>
<dbReference type="GO" id="GO:0005634">
    <property type="term" value="C:nucleus"/>
    <property type="evidence" value="ECO:0007669"/>
    <property type="project" value="UniProtKB-SubCell"/>
</dbReference>
<accession>A0A8J2SN88</accession>
<dbReference type="InterPro" id="IPR000232">
    <property type="entry name" value="HSF_DNA-bd"/>
</dbReference>
<comment type="similarity">
    <text evidence="4">Belongs to the HSF family.</text>
</comment>
<evidence type="ECO:0000256" key="3">
    <source>
        <dbReference type="ARBA" id="ARBA00023242"/>
    </source>
</evidence>
<gene>
    <name evidence="7" type="ORF">PECAL_5P02520</name>
</gene>
<evidence type="ECO:0000256" key="2">
    <source>
        <dbReference type="ARBA" id="ARBA00023125"/>
    </source>
</evidence>
<dbReference type="SMART" id="SM00415">
    <property type="entry name" value="HSF"/>
    <property type="match status" value="2"/>
</dbReference>
<feature type="compositionally biased region" description="Basic and acidic residues" evidence="5">
    <location>
        <begin position="341"/>
        <end position="353"/>
    </location>
</feature>
<dbReference type="SUPFAM" id="SSF46785">
    <property type="entry name" value="Winged helix' DNA-binding domain"/>
    <property type="match status" value="2"/>
</dbReference>
<feature type="compositionally biased region" description="Basic and acidic residues" evidence="5">
    <location>
        <begin position="361"/>
        <end position="372"/>
    </location>
</feature>
<feature type="region of interest" description="Disordered" evidence="5">
    <location>
        <begin position="496"/>
        <end position="578"/>
    </location>
</feature>
<name>A0A8J2SN88_9STRA</name>
<proteinExistence type="inferred from homology"/>
<dbReference type="OrthoDB" id="60033at2759"/>
<dbReference type="Gene3D" id="1.10.10.10">
    <property type="entry name" value="Winged helix-like DNA-binding domain superfamily/Winged helix DNA-binding domain"/>
    <property type="match status" value="2"/>
</dbReference>
<comment type="caution">
    <text evidence="7">The sequence shown here is derived from an EMBL/GenBank/DDBJ whole genome shotgun (WGS) entry which is preliminary data.</text>
</comment>
<protein>
    <recommendedName>
        <fullName evidence="6">HSF-type DNA-binding domain-containing protein</fullName>
    </recommendedName>
</protein>
<dbReference type="EMBL" id="CAKKNE010000005">
    <property type="protein sequence ID" value="CAH0375713.1"/>
    <property type="molecule type" value="Genomic_DNA"/>
</dbReference>
<evidence type="ECO:0000256" key="4">
    <source>
        <dbReference type="RuleBase" id="RU004020"/>
    </source>
</evidence>
<comment type="subcellular location">
    <subcellularLocation>
        <location evidence="1">Nucleus</location>
    </subcellularLocation>
</comment>
<evidence type="ECO:0000256" key="1">
    <source>
        <dbReference type="ARBA" id="ARBA00004123"/>
    </source>
</evidence>
<dbReference type="InterPro" id="IPR036390">
    <property type="entry name" value="WH_DNA-bd_sf"/>
</dbReference>
<dbReference type="AlphaFoldDB" id="A0A8J2SN88"/>
<dbReference type="PANTHER" id="PTHR10015">
    <property type="entry name" value="HEAT SHOCK TRANSCRIPTION FACTOR"/>
    <property type="match status" value="1"/>
</dbReference>
<feature type="domain" description="HSF-type DNA-binding" evidence="6">
    <location>
        <begin position="403"/>
        <end position="502"/>
    </location>
</feature>
<dbReference type="PANTHER" id="PTHR10015:SF427">
    <property type="entry name" value="HEAT SHOCK FACTOR PROTEIN"/>
    <property type="match status" value="1"/>
</dbReference>
<evidence type="ECO:0000313" key="8">
    <source>
        <dbReference type="Proteomes" id="UP000789595"/>
    </source>
</evidence>
<feature type="compositionally biased region" description="Basic and acidic residues" evidence="5">
    <location>
        <begin position="564"/>
        <end position="578"/>
    </location>
</feature>
<keyword evidence="3" id="KW-0539">Nucleus</keyword>
<keyword evidence="8" id="KW-1185">Reference proteome</keyword>
<feature type="non-terminal residue" evidence="7">
    <location>
        <position position="1"/>
    </location>
</feature>
<dbReference type="InterPro" id="IPR036388">
    <property type="entry name" value="WH-like_DNA-bd_sf"/>
</dbReference>
<evidence type="ECO:0000256" key="5">
    <source>
        <dbReference type="SAM" id="MobiDB-lite"/>
    </source>
</evidence>
<feature type="compositionally biased region" description="Low complexity" evidence="5">
    <location>
        <begin position="108"/>
        <end position="135"/>
    </location>
</feature>
<feature type="region of interest" description="Disordered" evidence="5">
    <location>
        <begin position="71"/>
        <end position="148"/>
    </location>
</feature>
<feature type="compositionally biased region" description="Basic and acidic residues" evidence="5">
    <location>
        <begin position="258"/>
        <end position="271"/>
    </location>
</feature>
<keyword evidence="2" id="KW-0238">DNA-binding</keyword>
<feature type="region of interest" description="Disordered" evidence="5">
    <location>
        <begin position="304"/>
        <end position="406"/>
    </location>
</feature>
<feature type="compositionally biased region" description="Low complexity" evidence="5">
    <location>
        <begin position="513"/>
        <end position="527"/>
    </location>
</feature>
<evidence type="ECO:0000259" key="6">
    <source>
        <dbReference type="SMART" id="SM00415"/>
    </source>
</evidence>
<feature type="domain" description="HSF-type DNA-binding" evidence="6">
    <location>
        <begin position="157"/>
        <end position="401"/>
    </location>
</feature>
<dbReference type="GO" id="GO:0003700">
    <property type="term" value="F:DNA-binding transcription factor activity"/>
    <property type="evidence" value="ECO:0007669"/>
    <property type="project" value="InterPro"/>
</dbReference>
<organism evidence="7 8">
    <name type="scientific">Pelagomonas calceolata</name>
    <dbReference type="NCBI Taxonomy" id="35677"/>
    <lineage>
        <taxon>Eukaryota</taxon>
        <taxon>Sar</taxon>
        <taxon>Stramenopiles</taxon>
        <taxon>Ochrophyta</taxon>
        <taxon>Pelagophyceae</taxon>
        <taxon>Pelagomonadales</taxon>
        <taxon>Pelagomonadaceae</taxon>
        <taxon>Pelagomonas</taxon>
    </lineage>
</organism>
<dbReference type="Pfam" id="PF00447">
    <property type="entry name" value="HSF_DNA-bind"/>
    <property type="match status" value="2"/>
</dbReference>